<keyword evidence="4" id="KW-1185">Reference proteome</keyword>
<dbReference type="AlphaFoldDB" id="A0A0R2FI38"/>
<evidence type="ECO:0000313" key="2">
    <source>
        <dbReference type="EMBL" id="KRN27918.1"/>
    </source>
</evidence>
<evidence type="ECO:0000313" key="5">
    <source>
        <dbReference type="Proteomes" id="UP000051751"/>
    </source>
</evidence>
<evidence type="ECO:0000256" key="1">
    <source>
        <dbReference type="SAM" id="Phobius"/>
    </source>
</evidence>
<dbReference type="PATRIC" id="fig|81857.3.peg.1774"/>
<reference evidence="4 5" key="1">
    <citation type="journal article" date="2015" name="Genome Announc.">
        <title>Expanding the biotechnology potential of lactobacilli through comparative genomics of 213 strains and associated genera.</title>
        <authorList>
            <person name="Sun Z."/>
            <person name="Harris H.M."/>
            <person name="McCann A."/>
            <person name="Guo C."/>
            <person name="Argimon S."/>
            <person name="Zhang W."/>
            <person name="Yang X."/>
            <person name="Jeffery I.B."/>
            <person name="Cooney J.C."/>
            <person name="Kagawa T.F."/>
            <person name="Liu W."/>
            <person name="Song Y."/>
            <person name="Salvetti E."/>
            <person name="Wrobel A."/>
            <person name="Rasinkangas P."/>
            <person name="Parkhill J."/>
            <person name="Rea M.C."/>
            <person name="O'Sullivan O."/>
            <person name="Ritari J."/>
            <person name="Douillard F.P."/>
            <person name="Paul Ross R."/>
            <person name="Yang R."/>
            <person name="Briner A.E."/>
            <person name="Felis G.E."/>
            <person name="de Vos W.M."/>
            <person name="Barrangou R."/>
            <person name="Klaenhammer T.R."/>
            <person name="Caufield P.W."/>
            <person name="Cui Y."/>
            <person name="Zhang H."/>
            <person name="O'Toole P.W."/>
        </authorList>
    </citation>
    <scope>NUCLEOTIDE SEQUENCE [LARGE SCALE GENOMIC DNA]</scope>
    <source>
        <strain evidence="2 5">ATCC BAA-66</strain>
        <strain evidence="3 4">DSM 13344</strain>
    </source>
</reference>
<evidence type="ECO:0000313" key="3">
    <source>
        <dbReference type="EMBL" id="KRN30611.1"/>
    </source>
</evidence>
<dbReference type="RefSeq" id="WP_156404264.1">
    <property type="nucleotide sequence ID" value="NZ_JQAT01000005.1"/>
</dbReference>
<name>A0A0R2FI38_9LACO</name>
<accession>A0A0R2FI38</accession>
<organism evidence="2 5">
    <name type="scientific">Lactobacillus selangorensis</name>
    <dbReference type="NCBI Taxonomy" id="81857"/>
    <lineage>
        <taxon>Bacteria</taxon>
        <taxon>Bacillati</taxon>
        <taxon>Bacillota</taxon>
        <taxon>Bacilli</taxon>
        <taxon>Lactobacillales</taxon>
        <taxon>Lactobacillaceae</taxon>
        <taxon>Lactobacillus</taxon>
    </lineage>
</organism>
<evidence type="ECO:0000313" key="4">
    <source>
        <dbReference type="Proteomes" id="UP000051645"/>
    </source>
</evidence>
<proteinExistence type="predicted"/>
<sequence length="52" mass="6109">MSTAEKKKLIAVLTYLFFAIVLIFSVWVAFHLLTYFYHEIPYALDNYFGGSR</sequence>
<dbReference type="Proteomes" id="UP000051751">
    <property type="component" value="Unassembled WGS sequence"/>
</dbReference>
<keyword evidence="1" id="KW-1133">Transmembrane helix</keyword>
<dbReference type="EMBL" id="JQAZ01000006">
    <property type="protein sequence ID" value="KRN30611.1"/>
    <property type="molecule type" value="Genomic_DNA"/>
</dbReference>
<protein>
    <submittedName>
        <fullName evidence="2">Uncharacterized protein</fullName>
    </submittedName>
</protein>
<gene>
    <name evidence="2" type="ORF">IV38_GL001757</name>
    <name evidence="3" type="ORF">IV40_GL001798</name>
</gene>
<dbReference type="EMBL" id="JQAT01000005">
    <property type="protein sequence ID" value="KRN27918.1"/>
    <property type="molecule type" value="Genomic_DNA"/>
</dbReference>
<comment type="caution">
    <text evidence="2">The sequence shown here is derived from an EMBL/GenBank/DDBJ whole genome shotgun (WGS) entry which is preliminary data.</text>
</comment>
<dbReference type="Proteomes" id="UP000051645">
    <property type="component" value="Unassembled WGS sequence"/>
</dbReference>
<feature type="transmembrane region" description="Helical" evidence="1">
    <location>
        <begin position="12"/>
        <end position="37"/>
    </location>
</feature>
<keyword evidence="1" id="KW-0812">Transmembrane</keyword>
<keyword evidence="1" id="KW-0472">Membrane</keyword>
<dbReference type="STRING" id="81857.IV38_GL001757"/>